<name>A0A561SZ26_9PSEU</name>
<gene>
    <name evidence="3" type="ORF">FHX44_116055</name>
</gene>
<proteinExistence type="predicted"/>
<evidence type="ECO:0000256" key="1">
    <source>
        <dbReference type="SAM" id="MobiDB-lite"/>
    </source>
</evidence>
<protein>
    <recommendedName>
        <fullName evidence="5">DUF3558 domain-containing protein</fullName>
    </recommendedName>
</protein>
<organism evidence="3 4">
    <name type="scientific">Pseudonocardia hierapolitana</name>
    <dbReference type="NCBI Taxonomy" id="1128676"/>
    <lineage>
        <taxon>Bacteria</taxon>
        <taxon>Bacillati</taxon>
        <taxon>Actinomycetota</taxon>
        <taxon>Actinomycetes</taxon>
        <taxon>Pseudonocardiales</taxon>
        <taxon>Pseudonocardiaceae</taxon>
        <taxon>Pseudonocardia</taxon>
    </lineage>
</organism>
<dbReference type="PROSITE" id="PS51257">
    <property type="entry name" value="PROKAR_LIPOPROTEIN"/>
    <property type="match status" value="1"/>
</dbReference>
<dbReference type="EMBL" id="VIWU01000001">
    <property type="protein sequence ID" value="TWF80117.1"/>
    <property type="molecule type" value="Genomic_DNA"/>
</dbReference>
<sequence>MRGAGGGRAARALLAAALALAIGACGTSEAEPTALPTFPSATESGPATTAAEDGRVIPADCGRILATPDLEAVMGLPLGSVTVRTTIGVPQPAVGRTERVTCRYTRVGDGGGRALLDVNATAYRDAAAASAQWQVNVRAESGERRDLPLGSAPGALFEKRGQAVLMVAHSTSNLTLVLPDQPLPGGKTRADALVDLALRVLPAVSVDQASAPPPPPPPGEPMSQAGSSR</sequence>
<feature type="signal peptide" evidence="2">
    <location>
        <begin position="1"/>
        <end position="30"/>
    </location>
</feature>
<feature type="chain" id="PRO_5021800542" description="DUF3558 domain-containing protein" evidence="2">
    <location>
        <begin position="31"/>
        <end position="229"/>
    </location>
</feature>
<comment type="caution">
    <text evidence="3">The sequence shown here is derived from an EMBL/GenBank/DDBJ whole genome shotgun (WGS) entry which is preliminary data.</text>
</comment>
<dbReference type="RefSeq" id="WP_147258845.1">
    <property type="nucleotide sequence ID" value="NZ_VIWU01000001.1"/>
</dbReference>
<accession>A0A561SZ26</accession>
<feature type="region of interest" description="Disordered" evidence="1">
    <location>
        <begin position="206"/>
        <end position="229"/>
    </location>
</feature>
<keyword evidence="2" id="KW-0732">Signal</keyword>
<feature type="compositionally biased region" description="Pro residues" evidence="1">
    <location>
        <begin position="211"/>
        <end position="220"/>
    </location>
</feature>
<evidence type="ECO:0000313" key="3">
    <source>
        <dbReference type="EMBL" id="TWF80117.1"/>
    </source>
</evidence>
<dbReference type="OrthoDB" id="3573983at2"/>
<dbReference type="AlphaFoldDB" id="A0A561SZ26"/>
<dbReference type="Proteomes" id="UP000321261">
    <property type="component" value="Unassembled WGS sequence"/>
</dbReference>
<evidence type="ECO:0000313" key="4">
    <source>
        <dbReference type="Proteomes" id="UP000321261"/>
    </source>
</evidence>
<evidence type="ECO:0000256" key="2">
    <source>
        <dbReference type="SAM" id="SignalP"/>
    </source>
</evidence>
<reference evidence="3 4" key="1">
    <citation type="submission" date="2019-06" db="EMBL/GenBank/DDBJ databases">
        <title>Sequencing the genomes of 1000 actinobacteria strains.</title>
        <authorList>
            <person name="Klenk H.-P."/>
        </authorList>
    </citation>
    <scope>NUCLEOTIDE SEQUENCE [LARGE SCALE GENOMIC DNA]</scope>
    <source>
        <strain evidence="3 4">DSM 45671</strain>
    </source>
</reference>
<evidence type="ECO:0008006" key="5">
    <source>
        <dbReference type="Google" id="ProtNLM"/>
    </source>
</evidence>
<keyword evidence="4" id="KW-1185">Reference proteome</keyword>